<gene>
    <name evidence="1" type="ORF">HNP81_002335</name>
</gene>
<evidence type="ECO:0000313" key="1">
    <source>
        <dbReference type="EMBL" id="MBA9027045.1"/>
    </source>
</evidence>
<keyword evidence="2" id="KW-1185">Reference proteome</keyword>
<protein>
    <submittedName>
        <fullName evidence="1">Uncharacterized protein</fullName>
    </submittedName>
</protein>
<name>A0ABR6CR39_9BACI</name>
<accession>A0ABR6CR39</accession>
<comment type="caution">
    <text evidence="1">The sequence shown here is derived from an EMBL/GenBank/DDBJ whole genome shotgun (WGS) entry which is preliminary data.</text>
</comment>
<sequence>MESLEKQKDESVLLDAECLKAVDSKKEYVLDGSSEYIEQLFK</sequence>
<dbReference type="Proteomes" id="UP000626697">
    <property type="component" value="Unassembled WGS sequence"/>
</dbReference>
<evidence type="ECO:0000313" key="2">
    <source>
        <dbReference type="Proteomes" id="UP000626697"/>
    </source>
</evidence>
<dbReference type="RefSeq" id="WP_268745188.1">
    <property type="nucleotide sequence ID" value="NZ_JACJHX010000006.1"/>
</dbReference>
<organism evidence="1 2">
    <name type="scientific">Peribacillus huizhouensis</name>
    <dbReference type="NCBI Taxonomy" id="1501239"/>
    <lineage>
        <taxon>Bacteria</taxon>
        <taxon>Bacillati</taxon>
        <taxon>Bacillota</taxon>
        <taxon>Bacilli</taxon>
        <taxon>Bacillales</taxon>
        <taxon>Bacillaceae</taxon>
        <taxon>Peribacillus</taxon>
    </lineage>
</organism>
<proteinExistence type="predicted"/>
<dbReference type="EMBL" id="JACJHX010000006">
    <property type="protein sequence ID" value="MBA9027045.1"/>
    <property type="molecule type" value="Genomic_DNA"/>
</dbReference>
<reference evidence="1 2" key="1">
    <citation type="submission" date="2020-08" db="EMBL/GenBank/DDBJ databases">
        <title>Genomic Encyclopedia of Type Strains, Phase IV (KMG-IV): sequencing the most valuable type-strain genomes for metagenomic binning, comparative biology and taxonomic classification.</title>
        <authorList>
            <person name="Goeker M."/>
        </authorList>
    </citation>
    <scope>NUCLEOTIDE SEQUENCE [LARGE SCALE GENOMIC DNA]</scope>
    <source>
        <strain evidence="1 2">DSM 105481</strain>
    </source>
</reference>